<feature type="region of interest" description="Disordered" evidence="1">
    <location>
        <begin position="1"/>
        <end position="64"/>
    </location>
</feature>
<evidence type="ECO:0000256" key="1">
    <source>
        <dbReference type="SAM" id="MobiDB-lite"/>
    </source>
</evidence>
<accession>A0A2Z7CUR0</accession>
<keyword evidence="3" id="KW-1185">Reference proteome</keyword>
<gene>
    <name evidence="2" type="ORF">F511_33126</name>
</gene>
<organism evidence="2 3">
    <name type="scientific">Dorcoceras hygrometricum</name>
    <dbReference type="NCBI Taxonomy" id="472368"/>
    <lineage>
        <taxon>Eukaryota</taxon>
        <taxon>Viridiplantae</taxon>
        <taxon>Streptophyta</taxon>
        <taxon>Embryophyta</taxon>
        <taxon>Tracheophyta</taxon>
        <taxon>Spermatophyta</taxon>
        <taxon>Magnoliopsida</taxon>
        <taxon>eudicotyledons</taxon>
        <taxon>Gunneridae</taxon>
        <taxon>Pentapetalae</taxon>
        <taxon>asterids</taxon>
        <taxon>lamiids</taxon>
        <taxon>Lamiales</taxon>
        <taxon>Gesneriaceae</taxon>
        <taxon>Didymocarpoideae</taxon>
        <taxon>Trichosporeae</taxon>
        <taxon>Loxocarpinae</taxon>
        <taxon>Dorcoceras</taxon>
    </lineage>
</organism>
<name>A0A2Z7CUR0_9LAMI</name>
<dbReference type="Proteomes" id="UP000250235">
    <property type="component" value="Unassembled WGS sequence"/>
</dbReference>
<feature type="region of interest" description="Disordered" evidence="1">
    <location>
        <begin position="119"/>
        <end position="138"/>
    </location>
</feature>
<feature type="compositionally biased region" description="Basic and acidic residues" evidence="1">
    <location>
        <begin position="170"/>
        <end position="184"/>
    </location>
</feature>
<dbReference type="AlphaFoldDB" id="A0A2Z7CUR0"/>
<proteinExistence type="predicted"/>
<feature type="compositionally biased region" description="Basic and acidic residues" evidence="1">
    <location>
        <begin position="124"/>
        <end position="136"/>
    </location>
</feature>
<dbReference type="EMBL" id="KQ992985">
    <property type="protein sequence ID" value="KZV49717.1"/>
    <property type="molecule type" value="Genomic_DNA"/>
</dbReference>
<reference evidence="2 3" key="1">
    <citation type="journal article" date="2015" name="Proc. Natl. Acad. Sci. U.S.A.">
        <title>The resurrection genome of Boea hygrometrica: A blueprint for survival of dehydration.</title>
        <authorList>
            <person name="Xiao L."/>
            <person name="Yang G."/>
            <person name="Zhang L."/>
            <person name="Yang X."/>
            <person name="Zhao S."/>
            <person name="Ji Z."/>
            <person name="Zhou Q."/>
            <person name="Hu M."/>
            <person name="Wang Y."/>
            <person name="Chen M."/>
            <person name="Xu Y."/>
            <person name="Jin H."/>
            <person name="Xiao X."/>
            <person name="Hu G."/>
            <person name="Bao F."/>
            <person name="Hu Y."/>
            <person name="Wan P."/>
            <person name="Li L."/>
            <person name="Deng X."/>
            <person name="Kuang T."/>
            <person name="Xiang C."/>
            <person name="Zhu J.K."/>
            <person name="Oliver M.J."/>
            <person name="He Y."/>
        </authorList>
    </citation>
    <scope>NUCLEOTIDE SEQUENCE [LARGE SCALE GENOMIC DNA]</scope>
    <source>
        <strain evidence="3">cv. XS01</strain>
    </source>
</reference>
<feature type="region of interest" description="Disordered" evidence="1">
    <location>
        <begin position="170"/>
        <end position="194"/>
    </location>
</feature>
<protein>
    <submittedName>
        <fullName evidence="2">Uncharacterized protein</fullName>
    </submittedName>
</protein>
<evidence type="ECO:0000313" key="3">
    <source>
        <dbReference type="Proteomes" id="UP000250235"/>
    </source>
</evidence>
<sequence>MKRRRAKESADEESSWSAKPFLVKNQQMRREVKEMKRRRAKESADEESSWSAKHARKGKVAKLGNQTQATAHIVESFYEPVVTIHPVARYSAEAQSSSRHGSAAKQLTIYESWMSTAELNSNGKNDKKPAKEKDTKALYAKATPLKKVDEKTVSSGEVVRPESCCRTEKKINRRQQQRENESELKLSTIILERA</sequence>
<evidence type="ECO:0000313" key="2">
    <source>
        <dbReference type="EMBL" id="KZV49717.1"/>
    </source>
</evidence>